<dbReference type="Gene3D" id="3.60.40.10">
    <property type="entry name" value="PPM-type phosphatase domain"/>
    <property type="match status" value="1"/>
</dbReference>
<dbReference type="InterPro" id="IPR001932">
    <property type="entry name" value="PPM-type_phosphatase-like_dom"/>
</dbReference>
<dbReference type="SUPFAM" id="SSF81606">
    <property type="entry name" value="PP2C-like"/>
    <property type="match status" value="1"/>
</dbReference>
<keyword evidence="2" id="KW-1003">Cell membrane</keyword>
<proteinExistence type="predicted"/>
<reference evidence="9 10" key="1">
    <citation type="submission" date="2018-05" db="EMBL/GenBank/DDBJ databases">
        <title>Draft genome of Methanospirillum lacunae Ki8-1.</title>
        <authorList>
            <person name="Dueholm M.S."/>
            <person name="Nielsen P.H."/>
            <person name="Bakmann L.F."/>
            <person name="Otzen D.E."/>
        </authorList>
    </citation>
    <scope>NUCLEOTIDE SEQUENCE [LARGE SCALE GENOMIC DNA]</scope>
    <source>
        <strain evidence="9 10">Ki8-1</strain>
    </source>
</reference>
<name>A0A2V2N3F8_9EURY</name>
<keyword evidence="4" id="KW-0378">Hydrolase</keyword>
<feature type="transmembrane region" description="Helical" evidence="7">
    <location>
        <begin position="52"/>
        <end position="74"/>
    </location>
</feature>
<dbReference type="Pfam" id="PF07694">
    <property type="entry name" value="5TM-5TMR_LYT"/>
    <property type="match status" value="1"/>
</dbReference>
<dbReference type="GO" id="GO:0071555">
    <property type="term" value="P:cell wall organization"/>
    <property type="evidence" value="ECO:0007669"/>
    <property type="project" value="InterPro"/>
</dbReference>
<evidence type="ECO:0000313" key="9">
    <source>
        <dbReference type="EMBL" id="PWR74682.1"/>
    </source>
</evidence>
<sequence>MATFFDLIIGNIRTCIVLLQMVCVIIVITYLIMRSRFFIDFQNRALTWKSSILMILLFGLVSIYGTESGIYAFGAQINIRDLGPMAAGLTCGPLVGLGAGIIGGLYRYFITGGISQLACTIAAIIAGLIGGTVYLLNKKQFIGVKGAIITAGCMELIHMGLVLLLGKPFDQALALVLQVVLPMTIANMVGIGIFSFIYMNLIQERETANERDRIRTDLQRKQAELSIARDIQLSFLPDTIPSINGYQISPVSLPAREVGGDFYDVIIPVSQDKIGILIADVSGKGVPAALFMALSRTITRTNATWHKSAVSVITETNTMICADARSGMFVTLFFGVLNPDRRTFTYVNAGHNHPLIFRDNGTKEELTTTGPALGIMDDIRYTEQTTTINPGDIMVMYTDGVTESVNRNNEEFGVERLESIIDEHRCSSAEEIRDVIIKTVNEYTDGQDQFDDITIIVMKGEEHGSFCTGT</sequence>
<feature type="transmembrane region" description="Helical" evidence="7">
    <location>
        <begin position="114"/>
        <end position="136"/>
    </location>
</feature>
<dbReference type="RefSeq" id="WP_109966882.1">
    <property type="nucleotide sequence ID" value="NZ_CP176093.1"/>
</dbReference>
<dbReference type="PROSITE" id="PS51746">
    <property type="entry name" value="PPM_2"/>
    <property type="match status" value="1"/>
</dbReference>
<feature type="domain" description="PPM-type phosphatase" evidence="8">
    <location>
        <begin position="245"/>
        <end position="460"/>
    </location>
</feature>
<dbReference type="InterPro" id="IPR011620">
    <property type="entry name" value="Sig_transdc_His_kinase_LytS_TM"/>
</dbReference>
<dbReference type="InterPro" id="IPR036457">
    <property type="entry name" value="PPM-type-like_dom_sf"/>
</dbReference>
<comment type="subcellular location">
    <subcellularLocation>
        <location evidence="1">Cell membrane</location>
        <topology evidence="1">Multi-pass membrane protein</topology>
    </subcellularLocation>
</comment>
<dbReference type="OrthoDB" id="110858at2157"/>
<evidence type="ECO:0000256" key="2">
    <source>
        <dbReference type="ARBA" id="ARBA00022475"/>
    </source>
</evidence>
<dbReference type="EMBL" id="QGMY01000001">
    <property type="protein sequence ID" value="PWR74682.1"/>
    <property type="molecule type" value="Genomic_DNA"/>
</dbReference>
<dbReference type="PANTHER" id="PTHR43156">
    <property type="entry name" value="STAGE II SPORULATION PROTEIN E-RELATED"/>
    <property type="match status" value="1"/>
</dbReference>
<evidence type="ECO:0000256" key="4">
    <source>
        <dbReference type="ARBA" id="ARBA00022801"/>
    </source>
</evidence>
<dbReference type="InterPro" id="IPR052016">
    <property type="entry name" value="Bact_Sigma-Reg"/>
</dbReference>
<evidence type="ECO:0000256" key="5">
    <source>
        <dbReference type="ARBA" id="ARBA00022989"/>
    </source>
</evidence>
<organism evidence="9 10">
    <name type="scientific">Methanospirillum lacunae</name>
    <dbReference type="NCBI Taxonomy" id="668570"/>
    <lineage>
        <taxon>Archaea</taxon>
        <taxon>Methanobacteriati</taxon>
        <taxon>Methanobacteriota</taxon>
        <taxon>Stenosarchaea group</taxon>
        <taxon>Methanomicrobia</taxon>
        <taxon>Methanomicrobiales</taxon>
        <taxon>Methanospirillaceae</taxon>
        <taxon>Methanospirillum</taxon>
    </lineage>
</organism>
<evidence type="ECO:0000256" key="1">
    <source>
        <dbReference type="ARBA" id="ARBA00004651"/>
    </source>
</evidence>
<keyword evidence="5 7" id="KW-1133">Transmembrane helix</keyword>
<accession>A0A2V2N3F8</accession>
<feature type="transmembrane region" description="Helical" evidence="7">
    <location>
        <begin position="86"/>
        <end position="108"/>
    </location>
</feature>
<evidence type="ECO:0000259" key="8">
    <source>
        <dbReference type="PROSITE" id="PS51746"/>
    </source>
</evidence>
<feature type="transmembrane region" description="Helical" evidence="7">
    <location>
        <begin position="12"/>
        <end position="32"/>
    </location>
</feature>
<dbReference type="Gene3D" id="1.10.1760.20">
    <property type="match status" value="1"/>
</dbReference>
<dbReference type="AlphaFoldDB" id="A0A2V2N3F8"/>
<dbReference type="SMART" id="SM00331">
    <property type="entry name" value="PP2C_SIG"/>
    <property type="match status" value="1"/>
</dbReference>
<evidence type="ECO:0000313" key="10">
    <source>
        <dbReference type="Proteomes" id="UP000245657"/>
    </source>
</evidence>
<dbReference type="GO" id="GO:0016791">
    <property type="term" value="F:phosphatase activity"/>
    <property type="evidence" value="ECO:0007669"/>
    <property type="project" value="TreeGrafter"/>
</dbReference>
<keyword evidence="6 7" id="KW-0472">Membrane</keyword>
<gene>
    <name evidence="9" type="ORF">DK846_00050</name>
</gene>
<feature type="transmembrane region" description="Helical" evidence="7">
    <location>
        <begin position="172"/>
        <end position="201"/>
    </location>
</feature>
<dbReference type="GO" id="GO:0000155">
    <property type="term" value="F:phosphorelay sensor kinase activity"/>
    <property type="evidence" value="ECO:0007669"/>
    <property type="project" value="InterPro"/>
</dbReference>
<dbReference type="GO" id="GO:0005886">
    <property type="term" value="C:plasma membrane"/>
    <property type="evidence" value="ECO:0007669"/>
    <property type="project" value="UniProtKB-SubCell"/>
</dbReference>
<keyword evidence="10" id="KW-1185">Reference proteome</keyword>
<comment type="caution">
    <text evidence="9">The sequence shown here is derived from an EMBL/GenBank/DDBJ whole genome shotgun (WGS) entry which is preliminary data.</text>
</comment>
<evidence type="ECO:0000256" key="3">
    <source>
        <dbReference type="ARBA" id="ARBA00022692"/>
    </source>
</evidence>
<protein>
    <submittedName>
        <fullName evidence="9">Stage II sporulation protein E</fullName>
    </submittedName>
</protein>
<keyword evidence="3 7" id="KW-0812">Transmembrane</keyword>
<dbReference type="GeneID" id="97548894"/>
<dbReference type="PANTHER" id="PTHR43156:SF2">
    <property type="entry name" value="STAGE II SPORULATION PROTEIN E"/>
    <property type="match status" value="1"/>
</dbReference>
<dbReference type="Proteomes" id="UP000245657">
    <property type="component" value="Unassembled WGS sequence"/>
</dbReference>
<feature type="transmembrane region" description="Helical" evidence="7">
    <location>
        <begin position="148"/>
        <end position="166"/>
    </location>
</feature>
<evidence type="ECO:0000256" key="7">
    <source>
        <dbReference type="SAM" id="Phobius"/>
    </source>
</evidence>
<evidence type="ECO:0000256" key="6">
    <source>
        <dbReference type="ARBA" id="ARBA00023136"/>
    </source>
</evidence>
<dbReference type="Pfam" id="PF07228">
    <property type="entry name" value="SpoIIE"/>
    <property type="match status" value="1"/>
</dbReference>